<evidence type="ECO:0000313" key="1">
    <source>
        <dbReference type="EMBL" id="KAJ9060620.1"/>
    </source>
</evidence>
<proteinExistence type="predicted"/>
<keyword evidence="2" id="KW-1185">Reference proteome</keyword>
<dbReference type="Proteomes" id="UP001165960">
    <property type="component" value="Unassembled WGS sequence"/>
</dbReference>
<organism evidence="1 2">
    <name type="scientific">Entomophthora muscae</name>
    <dbReference type="NCBI Taxonomy" id="34485"/>
    <lineage>
        <taxon>Eukaryota</taxon>
        <taxon>Fungi</taxon>
        <taxon>Fungi incertae sedis</taxon>
        <taxon>Zoopagomycota</taxon>
        <taxon>Entomophthoromycotina</taxon>
        <taxon>Entomophthoromycetes</taxon>
        <taxon>Entomophthorales</taxon>
        <taxon>Entomophthoraceae</taxon>
        <taxon>Entomophthora</taxon>
    </lineage>
</organism>
<sequence length="543" mass="62073">MELNRKGVTLFVDTLRTNTSCDHCRAAHIRCEKGLPSCERCLNTRLRCTYSRNRFDTRLALGFAKEGWKMQKMIFDASTWAQVIAKYSPNPMSRSRLWLYLLPLELILPLPTRDKEILDFCPNMIRTLVYPSETRKYFHLNYPEIEIQATLYMAIKVFFHLFNPFYPIFSQKAFHSRPRSCTLKKIVTQIGLERMPQSELVKSAMDVNHLTHKDIYYLPNTLDTLQCLLLAQLGIRQPWIIENRIGISCLIDRLSTLLGLHISKTLSPPLWIERKLALHLAILQHFFFSGGTSSSCSKFTWLETNTAHLYPTTLTRLKLNDVSCFGDQVHFFTGQTICRSKAILLQANTDFMLALQKKSRVACFLKLFETHLNSLNDNFIRGWNSLMQLTKTSLHPALHRRSRLALALHCNADHIELLKTASYIPSNSLCRISSTSLTCTIDRFSLKGLDLAIRTIQLLSTISLAPFGIDVIHILISAISYIMAHFKESKRVANRNGLVVRSLSQAVAILSRAACVPFFRATATTYQMLISSLLHHHGITLTH</sequence>
<gene>
    <name evidence="1" type="ORF">DSO57_1028895</name>
</gene>
<reference evidence="1" key="1">
    <citation type="submission" date="2022-04" db="EMBL/GenBank/DDBJ databases">
        <title>Genome of the entomopathogenic fungus Entomophthora muscae.</title>
        <authorList>
            <person name="Elya C."/>
            <person name="Lovett B.R."/>
            <person name="Lee E."/>
            <person name="Macias A.M."/>
            <person name="Hajek A.E."/>
            <person name="De Bivort B.L."/>
            <person name="Kasson M.T."/>
            <person name="De Fine Licht H.H."/>
            <person name="Stajich J.E."/>
        </authorList>
    </citation>
    <scope>NUCLEOTIDE SEQUENCE</scope>
    <source>
        <strain evidence="1">Berkeley</strain>
    </source>
</reference>
<comment type="caution">
    <text evidence="1">The sequence shown here is derived from an EMBL/GenBank/DDBJ whole genome shotgun (WGS) entry which is preliminary data.</text>
</comment>
<protein>
    <submittedName>
        <fullName evidence="1">Uncharacterized protein</fullName>
    </submittedName>
</protein>
<name>A0ACC2SE90_9FUNG</name>
<dbReference type="EMBL" id="QTSX02005157">
    <property type="protein sequence ID" value="KAJ9060620.1"/>
    <property type="molecule type" value="Genomic_DNA"/>
</dbReference>
<accession>A0ACC2SE90</accession>
<evidence type="ECO:0000313" key="2">
    <source>
        <dbReference type="Proteomes" id="UP001165960"/>
    </source>
</evidence>